<feature type="transmembrane region" description="Helical" evidence="1">
    <location>
        <begin position="12"/>
        <end position="35"/>
    </location>
</feature>
<proteinExistence type="predicted"/>
<keyword evidence="1" id="KW-0472">Membrane</keyword>
<organism evidence="2 3">
    <name type="scientific">Nepenthes gracilis</name>
    <name type="common">Slender pitcher plant</name>
    <dbReference type="NCBI Taxonomy" id="150966"/>
    <lineage>
        <taxon>Eukaryota</taxon>
        <taxon>Viridiplantae</taxon>
        <taxon>Streptophyta</taxon>
        <taxon>Embryophyta</taxon>
        <taxon>Tracheophyta</taxon>
        <taxon>Spermatophyta</taxon>
        <taxon>Magnoliopsida</taxon>
        <taxon>eudicotyledons</taxon>
        <taxon>Gunneridae</taxon>
        <taxon>Pentapetalae</taxon>
        <taxon>Caryophyllales</taxon>
        <taxon>Nepenthaceae</taxon>
        <taxon>Nepenthes</taxon>
    </lineage>
</organism>
<reference evidence="2" key="1">
    <citation type="submission" date="2023-05" db="EMBL/GenBank/DDBJ databases">
        <title>Nepenthes gracilis genome sequencing.</title>
        <authorList>
            <person name="Fukushima K."/>
        </authorList>
    </citation>
    <scope>NUCLEOTIDE SEQUENCE</scope>
    <source>
        <strain evidence="2">SING2019-196</strain>
    </source>
</reference>
<feature type="transmembrane region" description="Helical" evidence="1">
    <location>
        <begin position="77"/>
        <end position="98"/>
    </location>
</feature>
<evidence type="ECO:0000313" key="2">
    <source>
        <dbReference type="EMBL" id="GMH22938.1"/>
    </source>
</evidence>
<keyword evidence="1" id="KW-0812">Transmembrane</keyword>
<sequence>MFCLAGELPACCPALEILVQFFAAFVLPLLSSWYAMHSADHAAVQNFLLMVLAAIILMSKNYILSCAEAPEGRRVEAVFLSWVSSFIIVSSLLMSYGVLNWTVVEDNPCVA</sequence>
<protein>
    <submittedName>
        <fullName evidence="2">Uncharacterized protein</fullName>
    </submittedName>
</protein>
<evidence type="ECO:0000313" key="3">
    <source>
        <dbReference type="Proteomes" id="UP001279734"/>
    </source>
</evidence>
<dbReference type="EMBL" id="BSYO01000025">
    <property type="protein sequence ID" value="GMH22938.1"/>
    <property type="molecule type" value="Genomic_DNA"/>
</dbReference>
<dbReference type="AlphaFoldDB" id="A0AAD3T3I1"/>
<dbReference type="Proteomes" id="UP001279734">
    <property type="component" value="Unassembled WGS sequence"/>
</dbReference>
<evidence type="ECO:0000256" key="1">
    <source>
        <dbReference type="SAM" id="Phobius"/>
    </source>
</evidence>
<feature type="transmembrane region" description="Helical" evidence="1">
    <location>
        <begin position="47"/>
        <end position="65"/>
    </location>
</feature>
<accession>A0AAD3T3I1</accession>
<gene>
    <name evidence="2" type="ORF">Nepgr_024781</name>
</gene>
<name>A0AAD3T3I1_NEPGR</name>
<keyword evidence="3" id="KW-1185">Reference proteome</keyword>
<keyword evidence="1" id="KW-1133">Transmembrane helix</keyword>
<comment type="caution">
    <text evidence="2">The sequence shown here is derived from an EMBL/GenBank/DDBJ whole genome shotgun (WGS) entry which is preliminary data.</text>
</comment>